<dbReference type="AlphaFoldDB" id="A0A6A6F7M2"/>
<keyword evidence="2" id="KW-1185">Reference proteome</keyword>
<name>A0A6A6F7M2_9PEZI</name>
<evidence type="ECO:0000313" key="2">
    <source>
        <dbReference type="Proteomes" id="UP000799539"/>
    </source>
</evidence>
<proteinExistence type="predicted"/>
<organism evidence="1 2">
    <name type="scientific">Cercospora zeae-maydis SCOH1-5</name>
    <dbReference type="NCBI Taxonomy" id="717836"/>
    <lineage>
        <taxon>Eukaryota</taxon>
        <taxon>Fungi</taxon>
        <taxon>Dikarya</taxon>
        <taxon>Ascomycota</taxon>
        <taxon>Pezizomycotina</taxon>
        <taxon>Dothideomycetes</taxon>
        <taxon>Dothideomycetidae</taxon>
        <taxon>Mycosphaerellales</taxon>
        <taxon>Mycosphaerellaceae</taxon>
        <taxon>Cercospora</taxon>
    </lineage>
</organism>
<protein>
    <submittedName>
        <fullName evidence="1">Uncharacterized protein</fullName>
    </submittedName>
</protein>
<reference evidence="1" key="1">
    <citation type="journal article" date="2020" name="Stud. Mycol.">
        <title>101 Dothideomycetes genomes: a test case for predicting lifestyles and emergence of pathogens.</title>
        <authorList>
            <person name="Haridas S."/>
            <person name="Albert R."/>
            <person name="Binder M."/>
            <person name="Bloem J."/>
            <person name="Labutti K."/>
            <person name="Salamov A."/>
            <person name="Andreopoulos B."/>
            <person name="Baker S."/>
            <person name="Barry K."/>
            <person name="Bills G."/>
            <person name="Bluhm B."/>
            <person name="Cannon C."/>
            <person name="Castanera R."/>
            <person name="Culley D."/>
            <person name="Daum C."/>
            <person name="Ezra D."/>
            <person name="Gonzalez J."/>
            <person name="Henrissat B."/>
            <person name="Kuo A."/>
            <person name="Liang C."/>
            <person name="Lipzen A."/>
            <person name="Lutzoni F."/>
            <person name="Magnuson J."/>
            <person name="Mondo S."/>
            <person name="Nolan M."/>
            <person name="Ohm R."/>
            <person name="Pangilinan J."/>
            <person name="Park H.-J."/>
            <person name="Ramirez L."/>
            <person name="Alfaro M."/>
            <person name="Sun H."/>
            <person name="Tritt A."/>
            <person name="Yoshinaga Y."/>
            <person name="Zwiers L.-H."/>
            <person name="Turgeon B."/>
            <person name="Goodwin S."/>
            <person name="Spatafora J."/>
            <person name="Crous P."/>
            <person name="Grigoriev I."/>
        </authorList>
    </citation>
    <scope>NUCLEOTIDE SEQUENCE</scope>
    <source>
        <strain evidence="1">SCOH1-5</strain>
    </source>
</reference>
<dbReference type="Proteomes" id="UP000799539">
    <property type="component" value="Unassembled WGS sequence"/>
</dbReference>
<gene>
    <name evidence="1" type="ORF">CERZMDRAFT_87500</name>
</gene>
<sequence>MAKSSESSHEKERISVEKYQDESYVRVEHDRYVPSEAWVLLPNDTIEHLTCYPPCRSWWYPRRKRRTRTPPALYQAVRAPTARACGSKAEWNDSGASVASTKCEDDFETDDKAESDCETTVFVAPVQRIKQAIIRVQKDPPRFTDQGVWPTEQWYSEDFRSWHATYWLSDGTSLRRTVFRKSAAGLPSESAGLLRVVDCPVTEKGRVLVRFFYAPSRAQFWRSLVHKLSCF</sequence>
<evidence type="ECO:0000313" key="1">
    <source>
        <dbReference type="EMBL" id="KAF2208691.1"/>
    </source>
</evidence>
<accession>A0A6A6F7M2</accession>
<dbReference type="EMBL" id="ML992692">
    <property type="protein sequence ID" value="KAF2208691.1"/>
    <property type="molecule type" value="Genomic_DNA"/>
</dbReference>
<dbReference type="OrthoDB" id="3650811at2759"/>